<dbReference type="Gene3D" id="2.40.30.170">
    <property type="match status" value="1"/>
</dbReference>
<comment type="similarity">
    <text evidence="1">Belongs to the membrane fusion protein (MFP) (TC 8.A.1) family.</text>
</comment>
<gene>
    <name evidence="6" type="ORF">IAD06_06845</name>
</gene>
<organism evidence="6 7">
    <name type="scientific">Candidatus Caccoplasma intestinavium</name>
    <dbReference type="NCBI Taxonomy" id="2840716"/>
    <lineage>
        <taxon>Bacteria</taxon>
        <taxon>Pseudomonadati</taxon>
        <taxon>Bacteroidota</taxon>
        <taxon>Bacteroidia</taxon>
        <taxon>Bacteroidales</taxon>
        <taxon>Bacteroidaceae</taxon>
        <taxon>Bacteroidaceae incertae sedis</taxon>
        <taxon>Candidatus Caccoplasma</taxon>
    </lineage>
</organism>
<keyword evidence="2" id="KW-0732">Signal</keyword>
<evidence type="ECO:0000256" key="2">
    <source>
        <dbReference type="SAM" id="SignalP"/>
    </source>
</evidence>
<dbReference type="InterPro" id="IPR006143">
    <property type="entry name" value="RND_pump_MFP"/>
</dbReference>
<dbReference type="Pfam" id="PF25954">
    <property type="entry name" value="Beta-barrel_RND_2"/>
    <property type="match status" value="1"/>
</dbReference>
<evidence type="ECO:0000259" key="4">
    <source>
        <dbReference type="Pfam" id="PF25954"/>
    </source>
</evidence>
<dbReference type="PANTHER" id="PTHR30469">
    <property type="entry name" value="MULTIDRUG RESISTANCE PROTEIN MDTA"/>
    <property type="match status" value="1"/>
</dbReference>
<dbReference type="FunFam" id="2.40.30.170:FF:000010">
    <property type="entry name" value="Efflux RND transporter periplasmic adaptor subunit"/>
    <property type="match status" value="1"/>
</dbReference>
<protein>
    <submittedName>
        <fullName evidence="6">Efflux RND transporter periplasmic adaptor subunit</fullName>
    </submittedName>
</protein>
<evidence type="ECO:0000259" key="3">
    <source>
        <dbReference type="Pfam" id="PF25917"/>
    </source>
</evidence>
<dbReference type="GO" id="GO:0015562">
    <property type="term" value="F:efflux transmembrane transporter activity"/>
    <property type="evidence" value="ECO:0007669"/>
    <property type="project" value="TreeGrafter"/>
</dbReference>
<dbReference type="InterPro" id="IPR058637">
    <property type="entry name" value="YknX-like_C"/>
</dbReference>
<dbReference type="EMBL" id="DVKT01000051">
    <property type="protein sequence ID" value="HIT39738.1"/>
    <property type="molecule type" value="Genomic_DNA"/>
</dbReference>
<feature type="domain" description="YknX-like C-terminal permuted SH3-like" evidence="5">
    <location>
        <begin position="267"/>
        <end position="336"/>
    </location>
</feature>
<evidence type="ECO:0000313" key="6">
    <source>
        <dbReference type="EMBL" id="HIT39738.1"/>
    </source>
</evidence>
<name>A0A9D1GEX9_9BACT</name>
<dbReference type="AlphaFoldDB" id="A0A9D1GEX9"/>
<dbReference type="InterPro" id="IPR058792">
    <property type="entry name" value="Beta-barrel_RND_2"/>
</dbReference>
<evidence type="ECO:0000259" key="5">
    <source>
        <dbReference type="Pfam" id="PF25989"/>
    </source>
</evidence>
<comment type="caution">
    <text evidence="6">The sequence shown here is derived from an EMBL/GenBank/DDBJ whole genome shotgun (WGS) entry which is preliminary data.</text>
</comment>
<dbReference type="Proteomes" id="UP000886722">
    <property type="component" value="Unassembled WGS sequence"/>
</dbReference>
<feature type="domain" description="Multidrug resistance protein MdtA-like barrel-sandwich hybrid" evidence="3">
    <location>
        <begin position="72"/>
        <end position="177"/>
    </location>
</feature>
<accession>A0A9D1GEX9</accession>
<dbReference type="Gene3D" id="1.10.287.470">
    <property type="entry name" value="Helix hairpin bin"/>
    <property type="match status" value="1"/>
</dbReference>
<dbReference type="Pfam" id="PF25989">
    <property type="entry name" value="YknX_C"/>
    <property type="match status" value="1"/>
</dbReference>
<feature type="signal peptide" evidence="2">
    <location>
        <begin position="1"/>
        <end position="22"/>
    </location>
</feature>
<evidence type="ECO:0000313" key="7">
    <source>
        <dbReference type="Proteomes" id="UP000886722"/>
    </source>
</evidence>
<feature type="domain" description="CusB-like beta-barrel" evidence="4">
    <location>
        <begin position="188"/>
        <end position="260"/>
    </location>
</feature>
<feature type="chain" id="PRO_5039380931" evidence="2">
    <location>
        <begin position="23"/>
        <end position="338"/>
    </location>
</feature>
<reference evidence="6" key="1">
    <citation type="submission" date="2020-10" db="EMBL/GenBank/DDBJ databases">
        <authorList>
            <person name="Gilroy R."/>
        </authorList>
    </citation>
    <scope>NUCLEOTIDE SEQUENCE</scope>
    <source>
        <strain evidence="6">21143</strain>
    </source>
</reference>
<dbReference type="SUPFAM" id="SSF111369">
    <property type="entry name" value="HlyD-like secretion proteins"/>
    <property type="match status" value="1"/>
</dbReference>
<dbReference type="Pfam" id="PF25917">
    <property type="entry name" value="BSH_RND"/>
    <property type="match status" value="1"/>
</dbReference>
<sequence>MKNYRKSLILSVVVLCVLTACSEEKKQTSVVEEKPQVRLETVNVQSVDQTQEFTATVEANVVNNISPSMVLRIDKILVEVGDRVKAGQLLAEMDRSNLIQSKTQLDNIQLEYDRQLALYEVGGTSKQLLDAQQTQLDVARTSYENLKENTQLISPIDGIVTARNYDNGDMYNAGNPVLTVQQIIPVKLMIHVSEGFYTQVKEGMEVKIHLDVYKNEEFTGKVSLVYPTIDAATRTFPVEIKLDNKDMRVRPGMFARVTINFGTERRVVLPDLAVVKQTGSGDRYVYVYEDGKVDFVKVELGRRTDTRYEVLSGVPDGARVVVAGQSRLHNGAEVTVVE</sequence>
<dbReference type="PROSITE" id="PS51257">
    <property type="entry name" value="PROKAR_LIPOPROTEIN"/>
    <property type="match status" value="1"/>
</dbReference>
<dbReference type="Gene3D" id="2.40.420.20">
    <property type="match status" value="1"/>
</dbReference>
<dbReference type="Gene3D" id="2.40.50.100">
    <property type="match status" value="1"/>
</dbReference>
<dbReference type="InterPro" id="IPR058625">
    <property type="entry name" value="MdtA-like_BSH"/>
</dbReference>
<dbReference type="NCBIfam" id="TIGR01730">
    <property type="entry name" value="RND_mfp"/>
    <property type="match status" value="1"/>
</dbReference>
<dbReference type="GO" id="GO:1990281">
    <property type="term" value="C:efflux pump complex"/>
    <property type="evidence" value="ECO:0007669"/>
    <property type="project" value="TreeGrafter"/>
</dbReference>
<evidence type="ECO:0000256" key="1">
    <source>
        <dbReference type="ARBA" id="ARBA00009477"/>
    </source>
</evidence>
<proteinExistence type="inferred from homology"/>
<reference evidence="6" key="2">
    <citation type="journal article" date="2021" name="PeerJ">
        <title>Extensive microbial diversity within the chicken gut microbiome revealed by metagenomics and culture.</title>
        <authorList>
            <person name="Gilroy R."/>
            <person name="Ravi A."/>
            <person name="Getino M."/>
            <person name="Pursley I."/>
            <person name="Horton D.L."/>
            <person name="Alikhan N.F."/>
            <person name="Baker D."/>
            <person name="Gharbi K."/>
            <person name="Hall N."/>
            <person name="Watson M."/>
            <person name="Adriaenssens E.M."/>
            <person name="Foster-Nyarko E."/>
            <person name="Jarju S."/>
            <person name="Secka A."/>
            <person name="Antonio M."/>
            <person name="Oren A."/>
            <person name="Chaudhuri R.R."/>
            <person name="La Ragione R."/>
            <person name="Hildebrand F."/>
            <person name="Pallen M.J."/>
        </authorList>
    </citation>
    <scope>NUCLEOTIDE SEQUENCE</scope>
    <source>
        <strain evidence="6">21143</strain>
    </source>
</reference>